<dbReference type="Proteomes" id="UP000604046">
    <property type="component" value="Unassembled WGS sequence"/>
</dbReference>
<accession>A0A812GS12</accession>
<dbReference type="AlphaFoldDB" id="A0A812GS12"/>
<organism evidence="2 3">
    <name type="scientific">Symbiodinium natans</name>
    <dbReference type="NCBI Taxonomy" id="878477"/>
    <lineage>
        <taxon>Eukaryota</taxon>
        <taxon>Sar</taxon>
        <taxon>Alveolata</taxon>
        <taxon>Dinophyceae</taxon>
        <taxon>Suessiales</taxon>
        <taxon>Symbiodiniaceae</taxon>
        <taxon>Symbiodinium</taxon>
    </lineage>
</organism>
<feature type="compositionally biased region" description="Basic and acidic residues" evidence="1">
    <location>
        <begin position="77"/>
        <end position="87"/>
    </location>
</feature>
<feature type="region of interest" description="Disordered" evidence="1">
    <location>
        <begin position="27"/>
        <end position="191"/>
    </location>
</feature>
<keyword evidence="3" id="KW-1185">Reference proteome</keyword>
<dbReference type="EMBL" id="CAJNDS010000047">
    <property type="protein sequence ID" value="CAE6932844.1"/>
    <property type="molecule type" value="Genomic_DNA"/>
</dbReference>
<protein>
    <submittedName>
        <fullName evidence="2">Uncharacterized protein</fullName>
    </submittedName>
</protein>
<sequence>MFTQGARTIGTPLDVAAGVSTLRLDTPGRRHGHVFYPREDAAARPPSRSLSQLSLRGAVGSAPSPPLAASASSPDLGRPRSGREEIPPLRFPSPTQGSYKVRPPYAADDGMPKRMERATPERGQGPGARPSSASAPWEAAARCTQPVVAPAVWHYRPPSARERSLGRGSERSTSPSARFDSAKGPRGGPVGYEKEILRAASPLRIPRAGYGLDLDSLDPPRFSGAGSAPDSKPSARRGAAGPALRPRPTRAAANLAGNKISQARADLRARRADLRMNHGEVNGREARAPGKTWCWQHGLPRSICHRPS</sequence>
<comment type="caution">
    <text evidence="2">The sequence shown here is derived from an EMBL/GenBank/DDBJ whole genome shotgun (WGS) entry which is preliminary data.</text>
</comment>
<proteinExistence type="predicted"/>
<feature type="compositionally biased region" description="Low complexity" evidence="1">
    <location>
        <begin position="128"/>
        <end position="142"/>
    </location>
</feature>
<evidence type="ECO:0000256" key="1">
    <source>
        <dbReference type="SAM" id="MobiDB-lite"/>
    </source>
</evidence>
<feature type="compositionally biased region" description="Basic and acidic residues" evidence="1">
    <location>
        <begin position="110"/>
        <end position="120"/>
    </location>
</feature>
<reference evidence="2" key="1">
    <citation type="submission" date="2021-02" db="EMBL/GenBank/DDBJ databases">
        <authorList>
            <person name="Dougan E. K."/>
            <person name="Rhodes N."/>
            <person name="Thang M."/>
            <person name="Chan C."/>
        </authorList>
    </citation>
    <scope>NUCLEOTIDE SEQUENCE</scope>
</reference>
<evidence type="ECO:0000313" key="2">
    <source>
        <dbReference type="EMBL" id="CAE6932844.1"/>
    </source>
</evidence>
<feature type="compositionally biased region" description="Basic and acidic residues" evidence="1">
    <location>
        <begin position="159"/>
        <end position="170"/>
    </location>
</feature>
<gene>
    <name evidence="2" type="ORF">SNAT2548_LOCUS920</name>
</gene>
<evidence type="ECO:0000313" key="3">
    <source>
        <dbReference type="Proteomes" id="UP000604046"/>
    </source>
</evidence>
<name>A0A812GS12_9DINO</name>
<feature type="region of interest" description="Disordered" evidence="1">
    <location>
        <begin position="210"/>
        <end position="250"/>
    </location>
</feature>
<feature type="compositionally biased region" description="Low complexity" evidence="1">
    <location>
        <begin position="236"/>
        <end position="250"/>
    </location>
</feature>
<feature type="compositionally biased region" description="Low complexity" evidence="1">
    <location>
        <begin position="44"/>
        <end position="56"/>
    </location>
</feature>